<name>A0AAV9B657_ACOGR</name>
<dbReference type="GO" id="GO:0004055">
    <property type="term" value="F:argininosuccinate synthase activity"/>
    <property type="evidence" value="ECO:0007669"/>
    <property type="project" value="UniProtKB-EC"/>
</dbReference>
<comment type="caution">
    <text evidence="13">The sequence shown here is derived from an EMBL/GenBank/DDBJ whole genome shotgun (WGS) entry which is preliminary data.</text>
</comment>
<dbReference type="PANTHER" id="PTHR11587:SF2">
    <property type="entry name" value="ARGININOSUCCINATE SYNTHASE"/>
    <property type="match status" value="1"/>
</dbReference>
<reference evidence="13" key="1">
    <citation type="journal article" date="2023" name="Nat. Commun.">
        <title>Diploid and tetraploid genomes of Acorus and the evolution of monocots.</title>
        <authorList>
            <person name="Ma L."/>
            <person name="Liu K.W."/>
            <person name="Li Z."/>
            <person name="Hsiao Y.Y."/>
            <person name="Qi Y."/>
            <person name="Fu T."/>
            <person name="Tang G.D."/>
            <person name="Zhang D."/>
            <person name="Sun W.H."/>
            <person name="Liu D.K."/>
            <person name="Li Y."/>
            <person name="Chen G.Z."/>
            <person name="Liu X.D."/>
            <person name="Liao X.Y."/>
            <person name="Jiang Y.T."/>
            <person name="Yu X."/>
            <person name="Hao Y."/>
            <person name="Huang J."/>
            <person name="Zhao X.W."/>
            <person name="Ke S."/>
            <person name="Chen Y.Y."/>
            <person name="Wu W.L."/>
            <person name="Hsu J.L."/>
            <person name="Lin Y.F."/>
            <person name="Huang M.D."/>
            <person name="Li C.Y."/>
            <person name="Huang L."/>
            <person name="Wang Z.W."/>
            <person name="Zhao X."/>
            <person name="Zhong W.Y."/>
            <person name="Peng D.H."/>
            <person name="Ahmad S."/>
            <person name="Lan S."/>
            <person name="Zhang J.S."/>
            <person name="Tsai W.C."/>
            <person name="Van de Peer Y."/>
            <person name="Liu Z.J."/>
        </authorList>
    </citation>
    <scope>NUCLEOTIDE SEQUENCE</scope>
    <source>
        <strain evidence="13">SCP</strain>
    </source>
</reference>
<dbReference type="InterPro" id="IPR014729">
    <property type="entry name" value="Rossmann-like_a/b/a_fold"/>
</dbReference>
<gene>
    <name evidence="13" type="ORF">QJS04_geneDACA014122</name>
</gene>
<dbReference type="PROSITE" id="PS00565">
    <property type="entry name" value="ARGININOSUCCIN_SYN_2"/>
    <property type="match status" value="1"/>
</dbReference>
<sequence>MAQFQALSPPSSTNVPFHAVRRSEALSHHDSICCLRKPSSHKEVGSRLSGFHGNVIIHSSRQKVRHSHNGVIQGVLASEEGTGEAGHSDSVGLHGKSNEAVSTHEVKKGLRGKYRKVVLAYSGGLDTSVIVPWLKENYGCEVVCFTADVGQGSKETDGLEAKAKASGASQLVIKDLKEEFVRDYIFPCLRAGAIYERKYLLGTSMARPVIAKAMVDVAKEVGADAVAHGCTGKGNDQVRFELTFYALNPELHVVAPWREWDIKGREDAIEYATKHNVPVPVTKKSIYSRDRNLWHLSHEGDILEDPANEPSKDMYMITVDPEDAPNQPEYVEIGFVSGTPVSVNGKDLSPANLLSTLNDIGGRHGVGREDMVENRLVGMKSRGVYETPGGTLLFTAFRELESLTLDRMTMQAKDANALTYAELVYAGLWFDPLRKALDSFNEELTRTATGSVTLKLYKGKATVASRKSPNSLYRQEISTFESGEIYNQADAAGFIRLYGLPTRVRAMLDKGMFQG</sequence>
<accession>A0AAV9B657</accession>
<comment type="subunit">
    <text evidence="2">Homotetramer.</text>
</comment>
<dbReference type="Proteomes" id="UP001179952">
    <property type="component" value="Unassembled WGS sequence"/>
</dbReference>
<dbReference type="Gene3D" id="3.40.50.620">
    <property type="entry name" value="HUPs"/>
    <property type="match status" value="1"/>
</dbReference>
<keyword evidence="7" id="KW-0547">Nucleotide-binding</keyword>
<dbReference type="InterPro" id="IPR024074">
    <property type="entry name" value="AS_cat/multimer_dom_body"/>
</dbReference>
<dbReference type="AlphaFoldDB" id="A0AAV9B657"/>
<dbReference type="NCBIfam" id="NF001770">
    <property type="entry name" value="PRK00509.1"/>
    <property type="match status" value="1"/>
</dbReference>
<dbReference type="PANTHER" id="PTHR11587">
    <property type="entry name" value="ARGININOSUCCINATE SYNTHASE"/>
    <property type="match status" value="1"/>
</dbReference>
<keyword evidence="14" id="KW-1185">Reference proteome</keyword>
<feature type="domain" description="Arginosuccinate synthase C-terminal" evidence="12">
    <location>
        <begin position="287"/>
        <end position="504"/>
    </location>
</feature>
<evidence type="ECO:0000256" key="2">
    <source>
        <dbReference type="ARBA" id="ARBA00011881"/>
    </source>
</evidence>
<dbReference type="InterPro" id="IPR018223">
    <property type="entry name" value="Arginosuc_synth_CS"/>
</dbReference>
<dbReference type="CDD" id="cd01999">
    <property type="entry name" value="ASS"/>
    <property type="match status" value="1"/>
</dbReference>
<evidence type="ECO:0000313" key="14">
    <source>
        <dbReference type="Proteomes" id="UP001179952"/>
    </source>
</evidence>
<dbReference type="GO" id="GO:0000053">
    <property type="term" value="P:argininosuccinate metabolic process"/>
    <property type="evidence" value="ECO:0007669"/>
    <property type="project" value="TreeGrafter"/>
</dbReference>
<dbReference type="PROSITE" id="PS00564">
    <property type="entry name" value="ARGININOSUCCIN_SYN_1"/>
    <property type="match status" value="1"/>
</dbReference>
<evidence type="ECO:0000256" key="3">
    <source>
        <dbReference type="ARBA" id="ARBA00012286"/>
    </source>
</evidence>
<dbReference type="FunFam" id="3.40.50.620:FF:000019">
    <property type="entry name" value="Argininosuccinate synthase"/>
    <property type="match status" value="1"/>
</dbReference>
<evidence type="ECO:0000256" key="6">
    <source>
        <dbReference type="ARBA" id="ARBA00022605"/>
    </source>
</evidence>
<keyword evidence="5" id="KW-0436">Ligase</keyword>
<dbReference type="GO" id="GO:0005737">
    <property type="term" value="C:cytoplasm"/>
    <property type="evidence" value="ECO:0007669"/>
    <property type="project" value="TreeGrafter"/>
</dbReference>
<dbReference type="GO" id="GO:0005524">
    <property type="term" value="F:ATP binding"/>
    <property type="evidence" value="ECO:0007669"/>
    <property type="project" value="UniProtKB-KW"/>
</dbReference>
<feature type="region of interest" description="Disordered" evidence="10">
    <location>
        <begin position="81"/>
        <end position="104"/>
    </location>
</feature>
<keyword evidence="4" id="KW-0055">Arginine biosynthesis</keyword>
<evidence type="ECO:0000259" key="11">
    <source>
        <dbReference type="Pfam" id="PF00764"/>
    </source>
</evidence>
<dbReference type="InterPro" id="IPR048268">
    <property type="entry name" value="Arginosuc_syn_C"/>
</dbReference>
<dbReference type="Pfam" id="PF20979">
    <property type="entry name" value="Arginosuc_syn_C"/>
    <property type="match status" value="1"/>
</dbReference>
<dbReference type="SUPFAM" id="SSF52402">
    <property type="entry name" value="Adenine nucleotide alpha hydrolases-like"/>
    <property type="match status" value="1"/>
</dbReference>
<evidence type="ECO:0000256" key="1">
    <source>
        <dbReference type="ARBA" id="ARBA00004967"/>
    </source>
</evidence>
<dbReference type="HAMAP" id="MF_00005">
    <property type="entry name" value="Arg_succ_synth_type1"/>
    <property type="match status" value="1"/>
</dbReference>
<dbReference type="NCBIfam" id="TIGR00032">
    <property type="entry name" value="argG"/>
    <property type="match status" value="1"/>
</dbReference>
<evidence type="ECO:0000256" key="5">
    <source>
        <dbReference type="ARBA" id="ARBA00022598"/>
    </source>
</evidence>
<evidence type="ECO:0000259" key="12">
    <source>
        <dbReference type="Pfam" id="PF20979"/>
    </source>
</evidence>
<keyword evidence="8" id="KW-0067">ATP-binding</keyword>
<dbReference type="Gene3D" id="1.20.5.470">
    <property type="entry name" value="Single helix bin"/>
    <property type="match status" value="1"/>
</dbReference>
<evidence type="ECO:0000256" key="7">
    <source>
        <dbReference type="ARBA" id="ARBA00022741"/>
    </source>
</evidence>
<feature type="domain" description="Arginosuccinate synthase-like N-terminal" evidence="11">
    <location>
        <begin position="116"/>
        <end position="278"/>
    </location>
</feature>
<dbReference type="InterPro" id="IPR001518">
    <property type="entry name" value="Arginosuc_synth"/>
</dbReference>
<dbReference type="InterPro" id="IPR048267">
    <property type="entry name" value="Arginosuc_syn_N"/>
</dbReference>
<protein>
    <recommendedName>
        <fullName evidence="3">argininosuccinate synthase</fullName>
        <ecNumber evidence="3">6.3.4.5</ecNumber>
    </recommendedName>
    <alternativeName>
        <fullName evidence="9">Citrulline--aspartate ligase</fullName>
    </alternativeName>
</protein>
<dbReference type="EMBL" id="JAUJYN010000005">
    <property type="protein sequence ID" value="KAK1272145.1"/>
    <property type="molecule type" value="Genomic_DNA"/>
</dbReference>
<dbReference type="FunFam" id="3.90.1260.10:FF:000007">
    <property type="entry name" value="Argininosuccinate synthase"/>
    <property type="match status" value="1"/>
</dbReference>
<dbReference type="GO" id="GO:0000050">
    <property type="term" value="P:urea cycle"/>
    <property type="evidence" value="ECO:0007669"/>
    <property type="project" value="TreeGrafter"/>
</dbReference>
<proteinExistence type="inferred from homology"/>
<comment type="pathway">
    <text evidence="1">Amino-acid biosynthesis; L-arginine biosynthesis; L-arginine from L-ornithine and carbamoyl phosphate: step 2/3.</text>
</comment>
<dbReference type="EC" id="6.3.4.5" evidence="3"/>
<organism evidence="13 14">
    <name type="scientific">Acorus gramineus</name>
    <name type="common">Dwarf sweet flag</name>
    <dbReference type="NCBI Taxonomy" id="55184"/>
    <lineage>
        <taxon>Eukaryota</taxon>
        <taxon>Viridiplantae</taxon>
        <taxon>Streptophyta</taxon>
        <taxon>Embryophyta</taxon>
        <taxon>Tracheophyta</taxon>
        <taxon>Spermatophyta</taxon>
        <taxon>Magnoliopsida</taxon>
        <taxon>Liliopsida</taxon>
        <taxon>Acoraceae</taxon>
        <taxon>Acorus</taxon>
    </lineage>
</organism>
<dbReference type="SUPFAM" id="SSF69864">
    <property type="entry name" value="Argininosuccinate synthetase, C-terminal domain"/>
    <property type="match status" value="1"/>
</dbReference>
<dbReference type="Pfam" id="PF00764">
    <property type="entry name" value="Arginosuc_synth"/>
    <property type="match status" value="1"/>
</dbReference>
<keyword evidence="6" id="KW-0028">Amino-acid biosynthesis</keyword>
<evidence type="ECO:0000256" key="8">
    <source>
        <dbReference type="ARBA" id="ARBA00022840"/>
    </source>
</evidence>
<dbReference type="InterPro" id="IPR023434">
    <property type="entry name" value="Arginosuc_synth_type_1_subfam"/>
</dbReference>
<evidence type="ECO:0000313" key="13">
    <source>
        <dbReference type="EMBL" id="KAK1272145.1"/>
    </source>
</evidence>
<evidence type="ECO:0000256" key="10">
    <source>
        <dbReference type="SAM" id="MobiDB-lite"/>
    </source>
</evidence>
<dbReference type="Gene3D" id="3.90.1260.10">
    <property type="entry name" value="Argininosuccinate synthetase, chain A, domain 2"/>
    <property type="match status" value="1"/>
</dbReference>
<dbReference type="GO" id="GO:0006526">
    <property type="term" value="P:L-arginine biosynthetic process"/>
    <property type="evidence" value="ECO:0007669"/>
    <property type="project" value="UniProtKB-KW"/>
</dbReference>
<reference evidence="13" key="2">
    <citation type="submission" date="2023-06" db="EMBL/GenBank/DDBJ databases">
        <authorList>
            <person name="Ma L."/>
            <person name="Liu K.-W."/>
            <person name="Li Z."/>
            <person name="Hsiao Y.-Y."/>
            <person name="Qi Y."/>
            <person name="Fu T."/>
            <person name="Tang G."/>
            <person name="Zhang D."/>
            <person name="Sun W.-H."/>
            <person name="Liu D.-K."/>
            <person name="Li Y."/>
            <person name="Chen G.-Z."/>
            <person name="Liu X.-D."/>
            <person name="Liao X.-Y."/>
            <person name="Jiang Y.-T."/>
            <person name="Yu X."/>
            <person name="Hao Y."/>
            <person name="Huang J."/>
            <person name="Zhao X.-W."/>
            <person name="Ke S."/>
            <person name="Chen Y.-Y."/>
            <person name="Wu W.-L."/>
            <person name="Hsu J.-L."/>
            <person name="Lin Y.-F."/>
            <person name="Huang M.-D."/>
            <person name="Li C.-Y."/>
            <person name="Huang L."/>
            <person name="Wang Z.-W."/>
            <person name="Zhao X."/>
            <person name="Zhong W.-Y."/>
            <person name="Peng D.-H."/>
            <person name="Ahmad S."/>
            <person name="Lan S."/>
            <person name="Zhang J.-S."/>
            <person name="Tsai W.-C."/>
            <person name="Van De Peer Y."/>
            <person name="Liu Z.-J."/>
        </authorList>
    </citation>
    <scope>NUCLEOTIDE SEQUENCE</scope>
    <source>
        <strain evidence="13">SCP</strain>
        <tissue evidence="13">Leaves</tissue>
    </source>
</reference>
<evidence type="ECO:0000256" key="4">
    <source>
        <dbReference type="ARBA" id="ARBA00022571"/>
    </source>
</evidence>
<evidence type="ECO:0000256" key="9">
    <source>
        <dbReference type="ARBA" id="ARBA00029916"/>
    </source>
</evidence>